<organism evidence="2 3">
    <name type="scientific">Vespula germanica</name>
    <name type="common">German yellow jacket</name>
    <name type="synonym">Paravespula germanica</name>
    <dbReference type="NCBI Taxonomy" id="30212"/>
    <lineage>
        <taxon>Eukaryota</taxon>
        <taxon>Metazoa</taxon>
        <taxon>Ecdysozoa</taxon>
        <taxon>Arthropoda</taxon>
        <taxon>Hexapoda</taxon>
        <taxon>Insecta</taxon>
        <taxon>Pterygota</taxon>
        <taxon>Neoptera</taxon>
        <taxon>Endopterygota</taxon>
        <taxon>Hymenoptera</taxon>
        <taxon>Apocrita</taxon>
        <taxon>Aculeata</taxon>
        <taxon>Vespoidea</taxon>
        <taxon>Vespidae</taxon>
        <taxon>Vespinae</taxon>
        <taxon>Vespula</taxon>
    </lineage>
</organism>
<reference evidence="2" key="1">
    <citation type="journal article" date="2020" name="G3 (Bethesda)">
        <title>High-Quality Assemblies for Three Invasive Social Wasps from the &lt;i&gt;Vespula&lt;/i&gt; Genus.</title>
        <authorList>
            <person name="Harrop T.W.R."/>
            <person name="Guhlin J."/>
            <person name="McLaughlin G.M."/>
            <person name="Permina E."/>
            <person name="Stockwell P."/>
            <person name="Gilligan J."/>
            <person name="Le Lec M.F."/>
            <person name="Gruber M.A.M."/>
            <person name="Quinn O."/>
            <person name="Lovegrove M."/>
            <person name="Duncan E.J."/>
            <person name="Remnant E.J."/>
            <person name="Van Eeckhoven J."/>
            <person name="Graham B."/>
            <person name="Knapp R.A."/>
            <person name="Langford K.W."/>
            <person name="Kronenberg Z."/>
            <person name="Press M.O."/>
            <person name="Eacker S.M."/>
            <person name="Wilson-Rankin E.E."/>
            <person name="Purcell J."/>
            <person name="Lester P.J."/>
            <person name="Dearden P.K."/>
        </authorList>
    </citation>
    <scope>NUCLEOTIDE SEQUENCE</scope>
    <source>
        <strain evidence="2">Linc-1</strain>
    </source>
</reference>
<gene>
    <name evidence="2" type="ORF">HZH68_001089</name>
</gene>
<dbReference type="AlphaFoldDB" id="A0A834NUW4"/>
<evidence type="ECO:0000256" key="1">
    <source>
        <dbReference type="SAM" id="MobiDB-lite"/>
    </source>
</evidence>
<feature type="region of interest" description="Disordered" evidence="1">
    <location>
        <begin position="93"/>
        <end position="162"/>
    </location>
</feature>
<name>A0A834NUW4_VESGE</name>
<accession>A0A834NUW4</accession>
<sequence length="162" mass="17500">MVMVDACGSAATETVASISSHVTRVSMYFAVGIGCLPLKESLKWNASNTANQDDIGDRHHGSNGNPRNYFPVAHCSACFLRRNDTKPLASILVDDKWNHRKESSQEDLTLDRAESSTKSADDAAGNSTGALRPRKGLETSPRSIGWHTKGAAKSPYSLLQIP</sequence>
<proteinExistence type="predicted"/>
<evidence type="ECO:0000313" key="2">
    <source>
        <dbReference type="EMBL" id="KAF7418436.1"/>
    </source>
</evidence>
<protein>
    <submittedName>
        <fullName evidence="2">Uncharacterized protein</fullName>
    </submittedName>
</protein>
<feature type="compositionally biased region" description="Basic and acidic residues" evidence="1">
    <location>
        <begin position="93"/>
        <end position="121"/>
    </location>
</feature>
<keyword evidence="3" id="KW-1185">Reference proteome</keyword>
<evidence type="ECO:0000313" key="3">
    <source>
        <dbReference type="Proteomes" id="UP000617340"/>
    </source>
</evidence>
<dbReference type="EMBL" id="JACSDZ010000001">
    <property type="protein sequence ID" value="KAF7418436.1"/>
    <property type="molecule type" value="Genomic_DNA"/>
</dbReference>
<dbReference type="Proteomes" id="UP000617340">
    <property type="component" value="Unassembled WGS sequence"/>
</dbReference>
<comment type="caution">
    <text evidence="2">The sequence shown here is derived from an EMBL/GenBank/DDBJ whole genome shotgun (WGS) entry which is preliminary data.</text>
</comment>